<organism evidence="21 22">
    <name type="scientific">Magallana gigas</name>
    <name type="common">Pacific oyster</name>
    <name type="synonym">Crassostrea gigas</name>
    <dbReference type="NCBI Taxonomy" id="29159"/>
    <lineage>
        <taxon>Eukaryota</taxon>
        <taxon>Metazoa</taxon>
        <taxon>Spiralia</taxon>
        <taxon>Lophotrochozoa</taxon>
        <taxon>Mollusca</taxon>
        <taxon>Bivalvia</taxon>
        <taxon>Autobranchia</taxon>
        <taxon>Pteriomorphia</taxon>
        <taxon>Ostreida</taxon>
        <taxon>Ostreoidea</taxon>
        <taxon>Ostreidae</taxon>
        <taxon>Magallana</taxon>
    </lineage>
</organism>
<dbReference type="InterPro" id="IPR002253">
    <property type="entry name" value="Flavin_mOase_1"/>
</dbReference>
<evidence type="ECO:0000256" key="18">
    <source>
        <dbReference type="PIRNR" id="PIRNR000332"/>
    </source>
</evidence>
<evidence type="ECO:0000256" key="8">
    <source>
        <dbReference type="ARBA" id="ARBA00022857"/>
    </source>
</evidence>
<dbReference type="PRINTS" id="PR00370">
    <property type="entry name" value="FMOXYGENASE"/>
</dbReference>
<dbReference type="SUPFAM" id="SSF51905">
    <property type="entry name" value="FAD/NAD(P)-binding domain"/>
    <property type="match status" value="2"/>
</dbReference>
<proteinExistence type="inferred from homology"/>
<dbReference type="Pfam" id="PF00743">
    <property type="entry name" value="FMO-like"/>
    <property type="match status" value="1"/>
</dbReference>
<dbReference type="EnsemblMetazoa" id="G24679.1">
    <property type="protein sequence ID" value="G24679.1:cds"/>
    <property type="gene ID" value="G24679"/>
</dbReference>
<evidence type="ECO:0000256" key="13">
    <source>
        <dbReference type="ARBA" id="ARBA00045957"/>
    </source>
</evidence>
<keyword evidence="7 18" id="KW-0274">FAD</keyword>
<dbReference type="AlphaFoldDB" id="A0A8W8KUL4"/>
<comment type="subcellular location">
    <subcellularLocation>
        <location evidence="2">Endoplasmic reticulum membrane</location>
        <topology evidence="2">Single-pass membrane protein</topology>
    </subcellularLocation>
</comment>
<keyword evidence="12 18" id="KW-0472">Membrane</keyword>
<dbReference type="GO" id="GO:0005789">
    <property type="term" value="C:endoplasmic reticulum membrane"/>
    <property type="evidence" value="ECO:0007669"/>
    <property type="project" value="UniProtKB-SubCell"/>
</dbReference>
<keyword evidence="5 20" id="KW-0812">Transmembrane</keyword>
<name>A0A8W8KUL4_MAGGI</name>
<dbReference type="PIRSF" id="PIRSF000332">
    <property type="entry name" value="FMO"/>
    <property type="match status" value="1"/>
</dbReference>
<dbReference type="GO" id="GO:0050660">
    <property type="term" value="F:flavin adenine dinucleotide binding"/>
    <property type="evidence" value="ECO:0007669"/>
    <property type="project" value="InterPro"/>
</dbReference>
<comment type="catalytic activity">
    <reaction evidence="15">
        <text>hypotaurine + NADPH + O2 + H(+) = taurine + NADP(+) + H2O</text>
        <dbReference type="Rhea" id="RHEA:69819"/>
        <dbReference type="ChEBI" id="CHEBI:15377"/>
        <dbReference type="ChEBI" id="CHEBI:15378"/>
        <dbReference type="ChEBI" id="CHEBI:15379"/>
        <dbReference type="ChEBI" id="CHEBI:57783"/>
        <dbReference type="ChEBI" id="CHEBI:57853"/>
        <dbReference type="ChEBI" id="CHEBI:58349"/>
        <dbReference type="ChEBI" id="CHEBI:507393"/>
        <dbReference type="EC" id="1.14.13.8"/>
    </reaction>
    <physiologicalReaction direction="left-to-right" evidence="15">
        <dbReference type="Rhea" id="RHEA:69820"/>
    </physiologicalReaction>
</comment>
<evidence type="ECO:0000256" key="5">
    <source>
        <dbReference type="ARBA" id="ARBA00022692"/>
    </source>
</evidence>
<comment type="function">
    <text evidence="13">Broad spectrum monooxygenase that catalyzes the oxygenation of a wide variety of nitrogen- and sulfur-containing compounds including xenobiotics. Catalyzes the S-oxygenation of hypotaurine to produce taurine, an organic osmolyte involved in cell volume regulation as well as a variety of cytoprotective and developmental processes. In vitro, catalyzes the N-oxygenation of trimethylamine (TMA) to produce trimethylamine N-oxide (TMAO) and could therefore participate to the detoxification of this compound that is generated by the action of gut microbiota from dietary precursors such as choline, choline containing compounds, betaine or L-carnitine.</text>
</comment>
<evidence type="ECO:0000256" key="2">
    <source>
        <dbReference type="ARBA" id="ARBA00004389"/>
    </source>
</evidence>
<evidence type="ECO:0000256" key="16">
    <source>
        <dbReference type="ARBA" id="ARBA00048088"/>
    </source>
</evidence>
<keyword evidence="8 18" id="KW-0521">NADP</keyword>
<evidence type="ECO:0000256" key="9">
    <source>
        <dbReference type="ARBA" id="ARBA00022989"/>
    </source>
</evidence>
<keyword evidence="6 18" id="KW-0256">Endoplasmic reticulum</keyword>
<keyword evidence="22" id="KW-1185">Reference proteome</keyword>
<dbReference type="FunFam" id="3.50.50.60:FF:000159">
    <property type="entry name" value="Dimethylaniline monooxygenase [N-oxide-forming]"/>
    <property type="match status" value="1"/>
</dbReference>
<evidence type="ECO:0000256" key="7">
    <source>
        <dbReference type="ARBA" id="ARBA00022827"/>
    </source>
</evidence>
<keyword evidence="4 18" id="KW-0285">Flavoprotein</keyword>
<dbReference type="InterPro" id="IPR000960">
    <property type="entry name" value="Flavin_mOase"/>
</dbReference>
<reference evidence="21" key="1">
    <citation type="submission" date="2022-08" db="UniProtKB">
        <authorList>
            <consortium name="EnsemblMetazoa"/>
        </authorList>
    </citation>
    <scope>IDENTIFICATION</scope>
    <source>
        <strain evidence="21">05x7-T-G4-1.051#20</strain>
    </source>
</reference>
<comment type="catalytic activity">
    <reaction evidence="14">
        <text>hypotaurine + NADH + O2 + H(+) = taurine + NAD(+) + H2O</text>
        <dbReference type="Rhea" id="RHEA:74111"/>
        <dbReference type="ChEBI" id="CHEBI:15377"/>
        <dbReference type="ChEBI" id="CHEBI:15378"/>
        <dbReference type="ChEBI" id="CHEBI:15379"/>
        <dbReference type="ChEBI" id="CHEBI:57540"/>
        <dbReference type="ChEBI" id="CHEBI:57853"/>
        <dbReference type="ChEBI" id="CHEBI:57945"/>
        <dbReference type="ChEBI" id="CHEBI:507393"/>
        <dbReference type="EC" id="1.14.13.8"/>
    </reaction>
    <physiologicalReaction direction="left-to-right" evidence="14">
        <dbReference type="Rhea" id="RHEA:74112"/>
    </physiologicalReaction>
</comment>
<evidence type="ECO:0000256" key="19">
    <source>
        <dbReference type="RuleBase" id="RU361177"/>
    </source>
</evidence>
<dbReference type="PRINTS" id="PR01121">
    <property type="entry name" value="FMOXYGENASE1"/>
</dbReference>
<dbReference type="EC" id="1.-.-.-" evidence="19"/>
<evidence type="ECO:0000256" key="6">
    <source>
        <dbReference type="ARBA" id="ARBA00022824"/>
    </source>
</evidence>
<comment type="catalytic activity">
    <reaction evidence="16">
        <text>trimethylamine + NADPH + O2 = trimethylamine N-oxide + NADP(+) + H2O</text>
        <dbReference type="Rhea" id="RHEA:31979"/>
        <dbReference type="ChEBI" id="CHEBI:15377"/>
        <dbReference type="ChEBI" id="CHEBI:15379"/>
        <dbReference type="ChEBI" id="CHEBI:15724"/>
        <dbReference type="ChEBI" id="CHEBI:57783"/>
        <dbReference type="ChEBI" id="CHEBI:58349"/>
        <dbReference type="ChEBI" id="CHEBI:58389"/>
        <dbReference type="EC" id="1.14.13.148"/>
    </reaction>
    <physiologicalReaction direction="left-to-right" evidence="16">
        <dbReference type="Rhea" id="RHEA:31980"/>
    </physiologicalReaction>
</comment>
<keyword evidence="10 18" id="KW-0560">Oxidoreductase</keyword>
<evidence type="ECO:0000256" key="11">
    <source>
        <dbReference type="ARBA" id="ARBA00023033"/>
    </source>
</evidence>
<evidence type="ECO:0000256" key="4">
    <source>
        <dbReference type="ARBA" id="ARBA00022630"/>
    </source>
</evidence>
<evidence type="ECO:0000256" key="15">
    <source>
        <dbReference type="ARBA" id="ARBA00048041"/>
    </source>
</evidence>
<dbReference type="PANTHER" id="PTHR23023">
    <property type="entry name" value="DIMETHYLANILINE MONOOXYGENASE"/>
    <property type="match status" value="1"/>
</dbReference>
<evidence type="ECO:0000256" key="3">
    <source>
        <dbReference type="ARBA" id="ARBA00009183"/>
    </source>
</evidence>
<evidence type="ECO:0000313" key="22">
    <source>
        <dbReference type="Proteomes" id="UP000005408"/>
    </source>
</evidence>
<evidence type="ECO:0000256" key="12">
    <source>
        <dbReference type="ARBA" id="ARBA00023136"/>
    </source>
</evidence>
<evidence type="ECO:0000256" key="14">
    <source>
        <dbReference type="ARBA" id="ARBA00047338"/>
    </source>
</evidence>
<comment type="catalytic activity">
    <reaction evidence="17">
        <text>N,N-dimethylaniline + NADPH + O2 + H(+) = N,N-dimethylaniline N-oxide + NADP(+) + H2O</text>
        <dbReference type="Rhea" id="RHEA:24468"/>
        <dbReference type="ChEBI" id="CHEBI:15377"/>
        <dbReference type="ChEBI" id="CHEBI:15378"/>
        <dbReference type="ChEBI" id="CHEBI:15379"/>
        <dbReference type="ChEBI" id="CHEBI:16269"/>
        <dbReference type="ChEBI" id="CHEBI:17735"/>
        <dbReference type="ChEBI" id="CHEBI:57783"/>
        <dbReference type="ChEBI" id="CHEBI:58349"/>
        <dbReference type="EC" id="1.14.13.8"/>
    </reaction>
    <physiologicalReaction direction="left-to-right" evidence="17">
        <dbReference type="Rhea" id="RHEA:24469"/>
    </physiologicalReaction>
</comment>
<evidence type="ECO:0000256" key="10">
    <source>
        <dbReference type="ARBA" id="ARBA00023002"/>
    </source>
</evidence>
<dbReference type="Gene3D" id="3.50.50.60">
    <property type="entry name" value="FAD/NAD(P)-binding domain"/>
    <property type="match status" value="3"/>
</dbReference>
<dbReference type="GO" id="GO:0034899">
    <property type="term" value="F:trimethylamine monooxygenase activity"/>
    <property type="evidence" value="ECO:0007669"/>
    <property type="project" value="UniProtKB-EC"/>
</dbReference>
<comment type="cofactor">
    <cofactor evidence="1 18 19">
        <name>FAD</name>
        <dbReference type="ChEBI" id="CHEBI:57692"/>
    </cofactor>
</comment>
<dbReference type="Proteomes" id="UP000005408">
    <property type="component" value="Unassembled WGS sequence"/>
</dbReference>
<dbReference type="GO" id="GO:0050661">
    <property type="term" value="F:NADP binding"/>
    <property type="evidence" value="ECO:0007669"/>
    <property type="project" value="InterPro"/>
</dbReference>
<evidence type="ECO:0000256" key="20">
    <source>
        <dbReference type="SAM" id="Phobius"/>
    </source>
</evidence>
<dbReference type="InterPro" id="IPR020946">
    <property type="entry name" value="Flavin_mOase-like"/>
</dbReference>
<accession>A0A8W8KUL4</accession>
<protein>
    <recommendedName>
        <fullName evidence="19">Flavin-containing monooxygenase</fullName>
        <ecNumber evidence="19">1.-.-.-</ecNumber>
    </recommendedName>
</protein>
<dbReference type="GO" id="GO:0004499">
    <property type="term" value="F:N,N-dimethylaniline monooxygenase activity"/>
    <property type="evidence" value="ECO:0007669"/>
    <property type="project" value="UniProtKB-UniRule"/>
</dbReference>
<evidence type="ECO:0000256" key="1">
    <source>
        <dbReference type="ARBA" id="ARBA00001974"/>
    </source>
</evidence>
<keyword evidence="9 20" id="KW-1133">Transmembrane helix</keyword>
<keyword evidence="11 18" id="KW-0503">Monooxygenase</keyword>
<dbReference type="InterPro" id="IPR050346">
    <property type="entry name" value="FMO-like"/>
</dbReference>
<feature type="transmembrane region" description="Helical" evidence="20">
    <location>
        <begin position="548"/>
        <end position="569"/>
    </location>
</feature>
<sequence>MPNKSRSPSDILRTTFKIPNREQVPKCEVDLEMTSEKRVAVIGAGASGLTAIKCCLDEGITPVCFEKTDHIGGLWHYTDDPQDGQACVMKSTVINTSKEMMCYSDFPIPREFPVFMHNKYVLRYFNLYAENFNLTQHINFQTEVVSIKQNKNFKDNGCWDVKTRDLKTGHTQEETYDGVLVCTGHHADKNVPKFPGLDRFKGEIVHSHDYKTLTGYEDKRIVVIGIGNSGGDAAVELSRVANQVFLSTRKGSWIVNRIDSYGQPVDMVRTTQFMFWLKKNIVPEAVITKIIEAKLNQRFDHATYSLKPDFPPLAAHPTVNDDLPNRIISGNVIIKPDVKRFTESAVEFDDGTAEDDIDVVFLATGYIFGFPFLDKSVLEVKENRVHLYKWMFPPDLEHDTLAVIGCIQPLGAIMPISEQQCRLYARVLKGKVKLPPPDVKWQDIKEKVTDMAKHYVKSQRHTIQVNYVDFMNELAILNGNCPNLVRLFFKDPRLAMNCFFGPCTPYQYRLQGPGRWRGARQCILTQWERTLYPLKTRPVKNPPRESQALFFLFFLIIVGVFTITVHLLFMR</sequence>
<comment type="similarity">
    <text evidence="3 18 19">Belongs to the FMO family.</text>
</comment>
<dbReference type="InterPro" id="IPR036188">
    <property type="entry name" value="FAD/NAD-bd_sf"/>
</dbReference>
<evidence type="ECO:0000313" key="21">
    <source>
        <dbReference type="EnsemblMetazoa" id="G24679.1:cds"/>
    </source>
</evidence>
<evidence type="ECO:0000256" key="17">
    <source>
        <dbReference type="ARBA" id="ARBA00049443"/>
    </source>
</evidence>